<protein>
    <submittedName>
        <fullName evidence="1">NB-ARC domain-containing protein</fullName>
    </submittedName>
</protein>
<reference evidence="1" key="1">
    <citation type="submission" date="2022-06" db="EMBL/GenBank/DDBJ databases">
        <title>Fusarium solani species complex genomes reveal bases of compartmentalisation and animal pathogenesis.</title>
        <authorList>
            <person name="Tsai I.J."/>
        </authorList>
    </citation>
    <scope>NUCLEOTIDE SEQUENCE</scope>
    <source>
        <strain evidence="1">Fu6.1</strain>
    </source>
</reference>
<organism evidence="1 2">
    <name type="scientific">Fusarium keratoplasticum</name>
    <dbReference type="NCBI Taxonomy" id="1328300"/>
    <lineage>
        <taxon>Eukaryota</taxon>
        <taxon>Fungi</taxon>
        <taxon>Dikarya</taxon>
        <taxon>Ascomycota</taxon>
        <taxon>Pezizomycotina</taxon>
        <taxon>Sordariomycetes</taxon>
        <taxon>Hypocreomycetidae</taxon>
        <taxon>Hypocreales</taxon>
        <taxon>Nectriaceae</taxon>
        <taxon>Fusarium</taxon>
        <taxon>Fusarium solani species complex</taxon>
    </lineage>
</organism>
<proteinExistence type="predicted"/>
<accession>A0ACC0QMX8</accession>
<keyword evidence="2" id="KW-1185">Reference proteome</keyword>
<dbReference type="EMBL" id="CM046510">
    <property type="protein sequence ID" value="KAI8660068.1"/>
    <property type="molecule type" value="Genomic_DNA"/>
</dbReference>
<evidence type="ECO:0000313" key="2">
    <source>
        <dbReference type="Proteomes" id="UP001065298"/>
    </source>
</evidence>
<comment type="caution">
    <text evidence="1">The sequence shown here is derived from an EMBL/GenBank/DDBJ whole genome shotgun (WGS) entry which is preliminary data.</text>
</comment>
<name>A0ACC0QMX8_9HYPO</name>
<gene>
    <name evidence="1" type="ORF">NCS57_00983200</name>
</gene>
<evidence type="ECO:0000313" key="1">
    <source>
        <dbReference type="EMBL" id="KAI8660068.1"/>
    </source>
</evidence>
<dbReference type="Proteomes" id="UP001065298">
    <property type="component" value="Chromosome 8"/>
</dbReference>
<sequence length="1060" mass="120224">MPSLGRRIKLLFNPSTPSNNPKGRLGLRAVFPSDNAEEDELCTLDVILVHGLNGGSDTSWRHEESKTFWPRELLPEVLPRARIMTYGYNANLWSDCGYGRIRTFADKLLADLDMKRGQERKSRPILFICHSMGGLVLKEDNNSKAISIAKNRDFNCSFLGAPIGIFFFATPHRGSDSAIWANIGTNLCSAVRLRPGTTSSAQELQSFSTTVTDIHKNFVHISDDFIIYSFSESLSCRGLGLIVEPKSAHMDIKAERHQVGLNASHIDICRFRNREEDNWVALIDYFRRANSDLTGSSKDAALFQAPPHELHEDPRPSSRTQAPTKTCDSKVNEVAVDVPFYRSRNFTARPDNVLEQMTRHFKDKTIDCHAFGLYGGVGVGKTQIALKFMHDNSHCFTHRLWVYSDQEQKINTSYESIAKSLKIEGAGTNPKQTISAVRQWLERNSNWLLVFDNVEDIKLIESYWPREFPETSYIIVTSRLRSLGSCRDLLSASAKVDCFTTDAAAKWLWSQIAEGRDGEESLASDVVKRLDCLPLAIKHMAAYIQGSERSLRELLEELDQDESIAVEQELPGANLSYENKLSTAWNLSLSRLASESPEASALLDLVSLLDPDTIPLELISHFHATDDDVPSVLSKAPVQRRAINTLVFQSLLEEHNADGKHPLRIHRMTQTATRRRWMLDPKLRGEAFSNALLCICKAYPRQEKGGSMVSLYPECAKFTAHLQSILRFYQHHDSGLTVTRNFAEALAHCGWYFFERGETESALQVLEAAKSVCFKLGDRHSQTLGLIYNNLGATYMLRREERKGLEYTLLAIENRERTIWKDDPEIQQLGISYMNYANDMQLVQPFNQADAAEYYKKALDICQNSPGGTAESQELVLSNMGCAYYRWGKLDEAVHYIQQAVDLHPQCGPDTTFMLYTLYYHGNIQWARGCREEGYRIHKDCLRRRQALQEGKHYTTGVSLYKTGRLAFELQDVGYALECLREAEDIFSDYHDDPGLWPRSCLKLSQVLEHVAQQTNNTGLEREAKGFWTKGIEGAWKIKGRSFMGRTDEELDSLVREVYS</sequence>